<dbReference type="Pfam" id="PF00703">
    <property type="entry name" value="Glyco_hydro_2"/>
    <property type="match status" value="1"/>
</dbReference>
<dbReference type="SUPFAM" id="SSF49303">
    <property type="entry name" value="beta-Galactosidase/glucuronidase domain"/>
    <property type="match status" value="1"/>
</dbReference>
<reference evidence="8" key="1">
    <citation type="submission" date="2022-10" db="EMBL/GenBank/DDBJ databases">
        <title>The WGS of Solirubrobacter ginsenosidimutans DSM 21036.</title>
        <authorList>
            <person name="Jiang Z."/>
        </authorList>
    </citation>
    <scope>NUCLEOTIDE SEQUENCE</scope>
    <source>
        <strain evidence="8">DSM 21036</strain>
    </source>
</reference>
<organism evidence="8 9">
    <name type="scientific">Solirubrobacter ginsenosidimutans</name>
    <dbReference type="NCBI Taxonomy" id="490573"/>
    <lineage>
        <taxon>Bacteria</taxon>
        <taxon>Bacillati</taxon>
        <taxon>Actinomycetota</taxon>
        <taxon>Thermoleophilia</taxon>
        <taxon>Solirubrobacterales</taxon>
        <taxon>Solirubrobacteraceae</taxon>
        <taxon>Solirubrobacter</taxon>
    </lineage>
</organism>
<dbReference type="Pfam" id="PF02836">
    <property type="entry name" value="Glyco_hydro_2_C"/>
    <property type="match status" value="1"/>
</dbReference>
<dbReference type="InterPro" id="IPR017853">
    <property type="entry name" value="GH"/>
</dbReference>
<evidence type="ECO:0000256" key="1">
    <source>
        <dbReference type="ARBA" id="ARBA00007401"/>
    </source>
</evidence>
<feature type="domain" description="Glycosyl hydrolases family 2 sugar binding" evidence="7">
    <location>
        <begin position="44"/>
        <end position="200"/>
    </location>
</feature>
<protein>
    <submittedName>
        <fullName evidence="8">Beta galactosidase jelly roll domain-containing protein</fullName>
    </submittedName>
</protein>
<evidence type="ECO:0000313" key="8">
    <source>
        <dbReference type="EMBL" id="MDA0163360.1"/>
    </source>
</evidence>
<dbReference type="Gene3D" id="2.60.40.10">
    <property type="entry name" value="Immunoglobulins"/>
    <property type="match status" value="1"/>
</dbReference>
<keyword evidence="3" id="KW-0326">Glycosidase</keyword>
<gene>
    <name evidence="8" type="ORF">OM076_24005</name>
</gene>
<dbReference type="InterPro" id="IPR036156">
    <property type="entry name" value="Beta-gal/glucu_dom_sf"/>
</dbReference>
<dbReference type="Gene3D" id="3.20.20.80">
    <property type="entry name" value="Glycosidases"/>
    <property type="match status" value="1"/>
</dbReference>
<dbReference type="InterPro" id="IPR006101">
    <property type="entry name" value="Glyco_hydro_2"/>
</dbReference>
<dbReference type="Pfam" id="PF02837">
    <property type="entry name" value="Glyco_hydro_2_N"/>
    <property type="match status" value="1"/>
</dbReference>
<sequence length="626" mass="69819">MRPRLRFLLPVFALLLFAPQAAHAADKPTEKALYQDGPEGRYLLDGEWLFRLDNEDQGVKQRFMRQTSSSGWNKVTVPNVWNLGDPSNESMAGGIGWYRKDFELPSADASLAWAFRFESVNYRAEVWLNGTPLGKNTGAYIPFEMVAKALKRKGTNRLVVRVDSRRKITDFPPAGLNTDGVPTGGWWNYSGIQREVYLRKLDTMDFQKVLVRPVIDCATCPASVQAKINLKNVTKSGERATITGKYGNDKLDLGTKTVPANGIVEFSDTLHIDKPRLWSPSDPQLYDVSFTVRVGGKKVAGYSLHSGIRSIKVVNGRLVLNGQFLNVRGVGLHEDSKAQGFAIDNARRDQLVHDAKELGATVLRTHYPLHPYTHELADKLGLLIWSEIPVYSVKTEVLKEPAVRRLAVEELSKNINANENHPSVMLWSIGNELSSQPGPIQVAYINAAVKFAKQMDPTRPVGLAVAAYPSSLCQAAEYTSLDVLGLNDYFGWYPGPSGQIFDRTKLSGYLDAARACYQKQALMITEFGAEANRDGPVEEKGTWAFQSDWINYQLGVIGSKPWLSGAIYWALNEFWVRPGWDGGNPRPTQPIHQKGLITYDGVRKPAWTDVQRAYTTTQQFIPATKK</sequence>
<dbReference type="InterPro" id="IPR013783">
    <property type="entry name" value="Ig-like_fold"/>
</dbReference>
<dbReference type="InterPro" id="IPR051913">
    <property type="entry name" value="GH2_Domain-Containing"/>
</dbReference>
<name>A0A9X3MVK1_9ACTN</name>
<dbReference type="GO" id="GO:0005975">
    <property type="term" value="P:carbohydrate metabolic process"/>
    <property type="evidence" value="ECO:0007669"/>
    <property type="project" value="InterPro"/>
</dbReference>
<dbReference type="Proteomes" id="UP001149140">
    <property type="component" value="Unassembled WGS sequence"/>
</dbReference>
<dbReference type="RefSeq" id="WP_270042604.1">
    <property type="nucleotide sequence ID" value="NZ_JAPDOD010000024.1"/>
</dbReference>
<dbReference type="SUPFAM" id="SSF49785">
    <property type="entry name" value="Galactose-binding domain-like"/>
    <property type="match status" value="1"/>
</dbReference>
<evidence type="ECO:0000256" key="3">
    <source>
        <dbReference type="ARBA" id="ARBA00023295"/>
    </source>
</evidence>
<dbReference type="GO" id="GO:0004553">
    <property type="term" value="F:hydrolase activity, hydrolyzing O-glycosyl compounds"/>
    <property type="evidence" value="ECO:0007669"/>
    <property type="project" value="InterPro"/>
</dbReference>
<dbReference type="EMBL" id="JAPDOD010000024">
    <property type="protein sequence ID" value="MDA0163360.1"/>
    <property type="molecule type" value="Genomic_DNA"/>
</dbReference>
<dbReference type="PANTHER" id="PTHR42732">
    <property type="entry name" value="BETA-GALACTOSIDASE"/>
    <property type="match status" value="1"/>
</dbReference>
<feature type="signal peptide" evidence="4">
    <location>
        <begin position="1"/>
        <end position="24"/>
    </location>
</feature>
<proteinExistence type="inferred from homology"/>
<evidence type="ECO:0000259" key="6">
    <source>
        <dbReference type="Pfam" id="PF02836"/>
    </source>
</evidence>
<comment type="similarity">
    <text evidence="1">Belongs to the glycosyl hydrolase 2 family.</text>
</comment>
<keyword evidence="9" id="KW-1185">Reference proteome</keyword>
<dbReference type="PRINTS" id="PR00132">
    <property type="entry name" value="GLHYDRLASE2"/>
</dbReference>
<feature type="domain" description="Glycoside hydrolase family 2 catalytic" evidence="6">
    <location>
        <begin position="311"/>
        <end position="616"/>
    </location>
</feature>
<dbReference type="PANTHER" id="PTHR42732:SF1">
    <property type="entry name" value="BETA-MANNOSIDASE"/>
    <property type="match status" value="1"/>
</dbReference>
<evidence type="ECO:0000259" key="7">
    <source>
        <dbReference type="Pfam" id="PF02837"/>
    </source>
</evidence>
<dbReference type="InterPro" id="IPR006103">
    <property type="entry name" value="Glyco_hydro_2_cat"/>
</dbReference>
<dbReference type="InterPro" id="IPR008979">
    <property type="entry name" value="Galactose-bd-like_sf"/>
</dbReference>
<dbReference type="Gene3D" id="2.60.120.260">
    <property type="entry name" value="Galactose-binding domain-like"/>
    <property type="match status" value="1"/>
</dbReference>
<comment type="caution">
    <text evidence="8">The sequence shown here is derived from an EMBL/GenBank/DDBJ whole genome shotgun (WGS) entry which is preliminary data.</text>
</comment>
<dbReference type="AlphaFoldDB" id="A0A9X3MVK1"/>
<keyword evidence="2" id="KW-0378">Hydrolase</keyword>
<keyword evidence="4" id="KW-0732">Signal</keyword>
<dbReference type="InterPro" id="IPR006102">
    <property type="entry name" value="Ig-like_GH2"/>
</dbReference>
<accession>A0A9X3MVK1</accession>
<feature type="domain" description="Glycoside hydrolase family 2 immunoglobulin-like beta-sandwich" evidence="5">
    <location>
        <begin position="215"/>
        <end position="309"/>
    </location>
</feature>
<evidence type="ECO:0000259" key="5">
    <source>
        <dbReference type="Pfam" id="PF00703"/>
    </source>
</evidence>
<feature type="chain" id="PRO_5040957663" evidence="4">
    <location>
        <begin position="25"/>
        <end position="626"/>
    </location>
</feature>
<dbReference type="InterPro" id="IPR006104">
    <property type="entry name" value="Glyco_hydro_2_N"/>
</dbReference>
<evidence type="ECO:0000313" key="9">
    <source>
        <dbReference type="Proteomes" id="UP001149140"/>
    </source>
</evidence>
<dbReference type="SUPFAM" id="SSF51445">
    <property type="entry name" value="(Trans)glycosidases"/>
    <property type="match status" value="1"/>
</dbReference>
<evidence type="ECO:0000256" key="4">
    <source>
        <dbReference type="SAM" id="SignalP"/>
    </source>
</evidence>
<evidence type="ECO:0000256" key="2">
    <source>
        <dbReference type="ARBA" id="ARBA00022801"/>
    </source>
</evidence>